<protein>
    <submittedName>
        <fullName evidence="1">Uncharacterized protein</fullName>
    </submittedName>
</protein>
<comment type="caution">
    <text evidence="1">The sequence shown here is derived from an EMBL/GenBank/DDBJ whole genome shotgun (WGS) entry which is preliminary data.</text>
</comment>
<evidence type="ECO:0000313" key="1">
    <source>
        <dbReference type="EMBL" id="MDX8047026.1"/>
    </source>
</evidence>
<dbReference type="Proteomes" id="UP001277972">
    <property type="component" value="Unassembled WGS sequence"/>
</dbReference>
<keyword evidence="2" id="KW-1185">Reference proteome</keyword>
<dbReference type="EMBL" id="JAWZSR010000008">
    <property type="protein sequence ID" value="MDX8047026.1"/>
    <property type="molecule type" value="Genomic_DNA"/>
</dbReference>
<gene>
    <name evidence="1" type="ORF">SH601_13615</name>
</gene>
<name>A0ACC6M816_9BACI</name>
<accession>A0ACC6M816</accession>
<evidence type="ECO:0000313" key="2">
    <source>
        <dbReference type="Proteomes" id="UP001277972"/>
    </source>
</evidence>
<sequence>MLVGQNLNRVSGQLSDQPINDNDQSISDKVAVTAKLTLPVWGNWCGPGHGEGSTKDLLDKACMYHDKDYAEHGYFDCKSDALLILRIQIYYDRMGFTEKAMARAVQGYFTAQMTANGCSKEL</sequence>
<organism evidence="1 2">
    <name type="scientific">Gracilibacillus pellucidus</name>
    <dbReference type="NCBI Taxonomy" id="3095368"/>
    <lineage>
        <taxon>Bacteria</taxon>
        <taxon>Bacillati</taxon>
        <taxon>Bacillota</taxon>
        <taxon>Bacilli</taxon>
        <taxon>Bacillales</taxon>
        <taxon>Bacillaceae</taxon>
        <taxon>Gracilibacillus</taxon>
    </lineage>
</organism>
<reference evidence="1" key="1">
    <citation type="submission" date="2023-11" db="EMBL/GenBank/DDBJ databases">
        <title>Gracilibacillus pellucida a moderately halophilic bacterium isolated from saline soil in Xinjiang province.</title>
        <authorList>
            <person name="Zhang Z."/>
            <person name="Tan F."/>
            <person name="Wang Y."/>
            <person name="Xia M."/>
        </authorList>
    </citation>
    <scope>NUCLEOTIDE SEQUENCE</scope>
    <source>
        <strain evidence="1">S3-1-1</strain>
    </source>
</reference>
<proteinExistence type="predicted"/>